<dbReference type="EMBL" id="JBHRSZ010000006">
    <property type="protein sequence ID" value="MFC3152406.1"/>
    <property type="molecule type" value="Genomic_DNA"/>
</dbReference>
<dbReference type="SUPFAM" id="SSF52172">
    <property type="entry name" value="CheY-like"/>
    <property type="match status" value="1"/>
</dbReference>
<comment type="caution">
    <text evidence="7">The sequence shown here is derived from an EMBL/GenBank/DDBJ whole genome shotgun (WGS) entry which is preliminary data.</text>
</comment>
<evidence type="ECO:0000256" key="3">
    <source>
        <dbReference type="ARBA" id="ARBA00022553"/>
    </source>
</evidence>
<reference evidence="8" key="1">
    <citation type="journal article" date="2019" name="Int. J. Syst. Evol. Microbiol.">
        <title>The Global Catalogue of Microorganisms (GCM) 10K type strain sequencing project: providing services to taxonomists for standard genome sequencing and annotation.</title>
        <authorList>
            <consortium name="The Broad Institute Genomics Platform"/>
            <consortium name="The Broad Institute Genome Sequencing Center for Infectious Disease"/>
            <person name="Wu L."/>
            <person name="Ma J."/>
        </authorList>
    </citation>
    <scope>NUCLEOTIDE SEQUENCE [LARGE SCALE GENOMIC DNA]</scope>
    <source>
        <strain evidence="8">KCTC 52438</strain>
    </source>
</reference>
<evidence type="ECO:0000313" key="8">
    <source>
        <dbReference type="Proteomes" id="UP001595476"/>
    </source>
</evidence>
<dbReference type="InterPro" id="IPR005467">
    <property type="entry name" value="His_kinase_dom"/>
</dbReference>
<evidence type="ECO:0000259" key="5">
    <source>
        <dbReference type="PROSITE" id="PS50109"/>
    </source>
</evidence>
<evidence type="ECO:0000256" key="1">
    <source>
        <dbReference type="ARBA" id="ARBA00000085"/>
    </source>
</evidence>
<dbReference type="Pfam" id="PF02518">
    <property type="entry name" value="HATPase_c"/>
    <property type="match status" value="1"/>
</dbReference>
<dbReference type="SMART" id="SM00448">
    <property type="entry name" value="REC"/>
    <property type="match status" value="1"/>
</dbReference>
<dbReference type="Gene3D" id="3.30.565.10">
    <property type="entry name" value="Histidine kinase-like ATPase, C-terminal domain"/>
    <property type="match status" value="1"/>
</dbReference>
<dbReference type="PROSITE" id="PS50109">
    <property type="entry name" value="HIS_KIN"/>
    <property type="match status" value="1"/>
</dbReference>
<dbReference type="InterPro" id="IPR004358">
    <property type="entry name" value="Sig_transdc_His_kin-like_C"/>
</dbReference>
<dbReference type="RefSeq" id="WP_386722329.1">
    <property type="nucleotide sequence ID" value="NZ_JBHRSZ010000006.1"/>
</dbReference>
<dbReference type="PANTHER" id="PTHR43547">
    <property type="entry name" value="TWO-COMPONENT HISTIDINE KINASE"/>
    <property type="match status" value="1"/>
</dbReference>
<dbReference type="InterPro" id="IPR003594">
    <property type="entry name" value="HATPase_dom"/>
</dbReference>
<dbReference type="InterPro" id="IPR036097">
    <property type="entry name" value="HisK_dim/P_sf"/>
</dbReference>
<dbReference type="SUPFAM" id="SSF47384">
    <property type="entry name" value="Homodimeric domain of signal transducing histidine kinase"/>
    <property type="match status" value="1"/>
</dbReference>
<dbReference type="EC" id="2.7.13.3" evidence="2"/>
<dbReference type="Gene3D" id="3.40.50.2300">
    <property type="match status" value="1"/>
</dbReference>
<dbReference type="InterPro" id="IPR001789">
    <property type="entry name" value="Sig_transdc_resp-reg_receiver"/>
</dbReference>
<dbReference type="Pfam" id="PF00072">
    <property type="entry name" value="Response_reg"/>
    <property type="match status" value="1"/>
</dbReference>
<name>A0ABV7HIA2_9GAMM</name>
<sequence>MSEYQSQILIVDDNPTNIDLLRRFLDDDKYKIAAVTRGEVALKLVEKSPPDLILLDVMMPGMDGYEVCRQLKENMQFEHIPVIFVTAKTAAEDIKFGFQLGAADYIGKPAQREEVLSRVDNQLKLFHQQMMERELRQKSLKMAELGEMVAGIVHEVNNPLGNLKTAISFSQHNVDEIQQQWQAQTLTQNEFAQFIDQQKEALESCQVSIDLASSLIQSFKQVAVGQCSNQKSKISLYHFLEQVILSMRAKLKKYPHVIENKVPWEIELDSYDGALSQVVINLINNSLLHGFEGIDQGCIEISAETFDDHIKLIYRDDGVGISESLLVKIFADFYTTKQNQGGSGLGMGIIKSLVEVDLQGQLEFTSQQGRGVQATITLPLTLK</sequence>
<keyword evidence="8" id="KW-1185">Reference proteome</keyword>
<dbReference type="PRINTS" id="PR00344">
    <property type="entry name" value="BCTRLSENSOR"/>
</dbReference>
<accession>A0ABV7HIA2</accession>
<dbReference type="Proteomes" id="UP001595476">
    <property type="component" value="Unassembled WGS sequence"/>
</dbReference>
<organism evidence="7 8">
    <name type="scientific">Litoribrevibacter euphylliae</name>
    <dbReference type="NCBI Taxonomy" id="1834034"/>
    <lineage>
        <taxon>Bacteria</taxon>
        <taxon>Pseudomonadati</taxon>
        <taxon>Pseudomonadota</taxon>
        <taxon>Gammaproteobacteria</taxon>
        <taxon>Oceanospirillales</taxon>
        <taxon>Oceanospirillaceae</taxon>
        <taxon>Litoribrevibacter</taxon>
    </lineage>
</organism>
<evidence type="ECO:0000313" key="7">
    <source>
        <dbReference type="EMBL" id="MFC3152406.1"/>
    </source>
</evidence>
<dbReference type="PROSITE" id="PS50110">
    <property type="entry name" value="RESPONSE_REGULATORY"/>
    <property type="match status" value="1"/>
</dbReference>
<feature type="domain" description="Response regulatory" evidence="6">
    <location>
        <begin position="7"/>
        <end position="123"/>
    </location>
</feature>
<dbReference type="GO" id="GO:0016301">
    <property type="term" value="F:kinase activity"/>
    <property type="evidence" value="ECO:0007669"/>
    <property type="project" value="UniProtKB-KW"/>
</dbReference>
<dbReference type="SMART" id="SM00387">
    <property type="entry name" value="HATPase_c"/>
    <property type="match status" value="1"/>
</dbReference>
<feature type="domain" description="Histidine kinase" evidence="5">
    <location>
        <begin position="151"/>
        <end position="382"/>
    </location>
</feature>
<dbReference type="PANTHER" id="PTHR43547:SF2">
    <property type="entry name" value="HYBRID SIGNAL TRANSDUCTION HISTIDINE KINASE C"/>
    <property type="match status" value="1"/>
</dbReference>
<keyword evidence="3 4" id="KW-0597">Phosphoprotein</keyword>
<gene>
    <name evidence="7" type="ORF">ACFOEK_15330</name>
</gene>
<feature type="modified residue" description="4-aspartylphosphate" evidence="4">
    <location>
        <position position="56"/>
    </location>
</feature>
<dbReference type="CDD" id="cd19920">
    <property type="entry name" value="REC_PA4781-like"/>
    <property type="match status" value="1"/>
</dbReference>
<keyword evidence="7" id="KW-0418">Kinase</keyword>
<dbReference type="CDD" id="cd00082">
    <property type="entry name" value="HisKA"/>
    <property type="match status" value="1"/>
</dbReference>
<dbReference type="InterPro" id="IPR003661">
    <property type="entry name" value="HisK_dim/P_dom"/>
</dbReference>
<evidence type="ECO:0000256" key="2">
    <source>
        <dbReference type="ARBA" id="ARBA00012438"/>
    </source>
</evidence>
<protein>
    <recommendedName>
        <fullName evidence="2">histidine kinase</fullName>
        <ecNumber evidence="2">2.7.13.3</ecNumber>
    </recommendedName>
</protein>
<dbReference type="InterPro" id="IPR036890">
    <property type="entry name" value="HATPase_C_sf"/>
</dbReference>
<dbReference type="InterPro" id="IPR011006">
    <property type="entry name" value="CheY-like_superfamily"/>
</dbReference>
<proteinExistence type="predicted"/>
<evidence type="ECO:0000259" key="6">
    <source>
        <dbReference type="PROSITE" id="PS50110"/>
    </source>
</evidence>
<dbReference type="Gene3D" id="1.10.287.130">
    <property type="match status" value="1"/>
</dbReference>
<evidence type="ECO:0000256" key="4">
    <source>
        <dbReference type="PROSITE-ProRule" id="PRU00169"/>
    </source>
</evidence>
<keyword evidence="7" id="KW-0808">Transferase</keyword>
<dbReference type="SUPFAM" id="SSF55874">
    <property type="entry name" value="ATPase domain of HSP90 chaperone/DNA topoisomerase II/histidine kinase"/>
    <property type="match status" value="1"/>
</dbReference>
<comment type="catalytic activity">
    <reaction evidence="1">
        <text>ATP + protein L-histidine = ADP + protein N-phospho-L-histidine.</text>
        <dbReference type="EC" id="2.7.13.3"/>
    </reaction>
</comment>